<dbReference type="InterPro" id="IPR000014">
    <property type="entry name" value="PAS"/>
</dbReference>
<comment type="caution">
    <text evidence="2">The sequence shown here is derived from an EMBL/GenBank/DDBJ whole genome shotgun (WGS) entry which is preliminary data.</text>
</comment>
<dbReference type="CDD" id="cd00130">
    <property type="entry name" value="PAS"/>
    <property type="match status" value="1"/>
</dbReference>
<sequence>MWSNLDTYLFPLQAGTVCPSGTFELDVATGKMKWSDGMFGIHGLRPGEVVPTFELLMSHKHPQDREPILALWKNLLQSGGQGALLHRIIDVRGRERRVFSALQAVPAASGRVEQARGFMVDVTQSLRIESQQAATEAIEGAYAHKAVIEQAKGIIMALQGVEPPAAFEMLATRSQHANVKLHIVAEELVNAAVNGKAREVLTGF</sequence>
<dbReference type="SUPFAM" id="SSF55785">
    <property type="entry name" value="PYP-like sensor domain (PAS domain)"/>
    <property type="match status" value="1"/>
</dbReference>
<dbReference type="Pfam" id="PF08447">
    <property type="entry name" value="PAS_3"/>
    <property type="match status" value="1"/>
</dbReference>
<gene>
    <name evidence="2" type="ORF">RM50_01530</name>
</gene>
<reference evidence="2 3" key="1">
    <citation type="submission" date="2014-12" db="EMBL/GenBank/DDBJ databases">
        <title>Genome sequencing of Arthrobacter phenanthrenivorans SWC37.</title>
        <authorList>
            <person name="Tan P.W."/>
            <person name="Chan K.-G."/>
        </authorList>
    </citation>
    <scope>NUCLEOTIDE SEQUENCE [LARGE SCALE GENOMIC DNA]</scope>
    <source>
        <strain evidence="2 3">SWC37</strain>
    </source>
</reference>
<organism evidence="2 3">
    <name type="scientific">Pseudarthrobacter phenanthrenivorans</name>
    <name type="common">Arthrobacter phenanthrenivorans</name>
    <dbReference type="NCBI Taxonomy" id="361575"/>
    <lineage>
        <taxon>Bacteria</taxon>
        <taxon>Bacillati</taxon>
        <taxon>Actinomycetota</taxon>
        <taxon>Actinomycetes</taxon>
        <taxon>Micrococcales</taxon>
        <taxon>Micrococcaceae</taxon>
        <taxon>Pseudarthrobacter</taxon>
    </lineage>
</organism>
<dbReference type="Pfam" id="PF03861">
    <property type="entry name" value="ANTAR"/>
    <property type="match status" value="1"/>
</dbReference>
<dbReference type="InterPro" id="IPR013655">
    <property type="entry name" value="PAS_fold_3"/>
</dbReference>
<dbReference type="Proteomes" id="UP000031196">
    <property type="component" value="Unassembled WGS sequence"/>
</dbReference>
<dbReference type="OrthoDB" id="3787288at2"/>
<dbReference type="EMBL" id="JWTB01000004">
    <property type="protein sequence ID" value="KIC69469.1"/>
    <property type="molecule type" value="Genomic_DNA"/>
</dbReference>
<evidence type="ECO:0000313" key="2">
    <source>
        <dbReference type="EMBL" id="KIC69469.1"/>
    </source>
</evidence>
<dbReference type="PROSITE" id="PS50921">
    <property type="entry name" value="ANTAR"/>
    <property type="match status" value="1"/>
</dbReference>
<dbReference type="InterPro" id="IPR036388">
    <property type="entry name" value="WH-like_DNA-bd_sf"/>
</dbReference>
<feature type="domain" description="ANTAR" evidence="1">
    <location>
        <begin position="128"/>
        <end position="189"/>
    </location>
</feature>
<dbReference type="InterPro" id="IPR005561">
    <property type="entry name" value="ANTAR"/>
</dbReference>
<dbReference type="InterPro" id="IPR035965">
    <property type="entry name" value="PAS-like_dom_sf"/>
</dbReference>
<accession>A0A0B4D7Y1</accession>
<proteinExistence type="predicted"/>
<evidence type="ECO:0000313" key="3">
    <source>
        <dbReference type="Proteomes" id="UP000031196"/>
    </source>
</evidence>
<dbReference type="InterPro" id="IPR011006">
    <property type="entry name" value="CheY-like_superfamily"/>
</dbReference>
<dbReference type="SUPFAM" id="SSF52172">
    <property type="entry name" value="CheY-like"/>
    <property type="match status" value="1"/>
</dbReference>
<dbReference type="AlphaFoldDB" id="A0A0B4D7Y1"/>
<dbReference type="GO" id="GO:0003723">
    <property type="term" value="F:RNA binding"/>
    <property type="evidence" value="ECO:0007669"/>
    <property type="project" value="InterPro"/>
</dbReference>
<dbReference type="Gene3D" id="3.30.450.20">
    <property type="entry name" value="PAS domain"/>
    <property type="match status" value="1"/>
</dbReference>
<protein>
    <recommendedName>
        <fullName evidence="1">ANTAR domain-containing protein</fullName>
    </recommendedName>
</protein>
<evidence type="ECO:0000259" key="1">
    <source>
        <dbReference type="PROSITE" id="PS50921"/>
    </source>
</evidence>
<dbReference type="Gene3D" id="1.10.10.10">
    <property type="entry name" value="Winged helix-like DNA-binding domain superfamily/Winged helix DNA-binding domain"/>
    <property type="match status" value="1"/>
</dbReference>
<name>A0A0B4D7Y1_PSEPS</name>
<dbReference type="SMART" id="SM01012">
    <property type="entry name" value="ANTAR"/>
    <property type="match status" value="1"/>
</dbReference>